<organism evidence="2 3">
    <name type="scientific">Pseudonocardia xishanensis</name>
    <dbReference type="NCBI Taxonomy" id="630995"/>
    <lineage>
        <taxon>Bacteria</taxon>
        <taxon>Bacillati</taxon>
        <taxon>Actinomycetota</taxon>
        <taxon>Actinomycetes</taxon>
        <taxon>Pseudonocardiales</taxon>
        <taxon>Pseudonocardiaceae</taxon>
        <taxon>Pseudonocardia</taxon>
    </lineage>
</organism>
<accession>A0ABP8RNQ8</accession>
<proteinExistence type="inferred from homology"/>
<dbReference type="InterPro" id="IPR001753">
    <property type="entry name" value="Enoyl-CoA_hydra/iso"/>
</dbReference>
<keyword evidence="3" id="KW-1185">Reference proteome</keyword>
<dbReference type="InterPro" id="IPR029045">
    <property type="entry name" value="ClpP/crotonase-like_dom_sf"/>
</dbReference>
<dbReference type="EMBL" id="BAABGT010000025">
    <property type="protein sequence ID" value="GAA4542347.1"/>
    <property type="molecule type" value="Genomic_DNA"/>
</dbReference>
<dbReference type="PANTHER" id="PTHR43459">
    <property type="entry name" value="ENOYL-COA HYDRATASE"/>
    <property type="match status" value="1"/>
</dbReference>
<evidence type="ECO:0000313" key="2">
    <source>
        <dbReference type="EMBL" id="GAA4542347.1"/>
    </source>
</evidence>
<dbReference type="PANTHER" id="PTHR43459:SF1">
    <property type="entry name" value="EG:BACN32G11.4 PROTEIN"/>
    <property type="match status" value="1"/>
</dbReference>
<dbReference type="CDD" id="cd06558">
    <property type="entry name" value="crotonase-like"/>
    <property type="match status" value="1"/>
</dbReference>
<comment type="similarity">
    <text evidence="1">Belongs to the enoyl-CoA hydratase/isomerase family.</text>
</comment>
<reference evidence="3" key="1">
    <citation type="journal article" date="2019" name="Int. J. Syst. Evol. Microbiol.">
        <title>The Global Catalogue of Microorganisms (GCM) 10K type strain sequencing project: providing services to taxonomists for standard genome sequencing and annotation.</title>
        <authorList>
            <consortium name="The Broad Institute Genomics Platform"/>
            <consortium name="The Broad Institute Genome Sequencing Center for Infectious Disease"/>
            <person name="Wu L."/>
            <person name="Ma J."/>
        </authorList>
    </citation>
    <scope>NUCLEOTIDE SEQUENCE [LARGE SCALE GENOMIC DNA]</scope>
    <source>
        <strain evidence="3">JCM 17906</strain>
    </source>
</reference>
<protein>
    <submittedName>
        <fullName evidence="2">Enoyl-CoA hydratase/isomerase family protein</fullName>
    </submittedName>
</protein>
<evidence type="ECO:0000256" key="1">
    <source>
        <dbReference type="ARBA" id="ARBA00005254"/>
    </source>
</evidence>
<evidence type="ECO:0000313" key="3">
    <source>
        <dbReference type="Proteomes" id="UP001501598"/>
    </source>
</evidence>
<dbReference type="Gene3D" id="1.10.12.10">
    <property type="entry name" value="Lyase 2-enoyl-coa Hydratase, Chain A, domain 2"/>
    <property type="match status" value="1"/>
</dbReference>
<dbReference type="InterPro" id="IPR014748">
    <property type="entry name" value="Enoyl-CoA_hydra_C"/>
</dbReference>
<name>A0ABP8RNQ8_9PSEU</name>
<sequence length="270" mass="29056">MGDDMAVMVSDRPLEGVVRITLNRPDRLNTLTAEMVAELSAELTRLAGDRTCRVVVLTGAGRGFCAGLDLRGYTGADEEPRARIDPIAGLDRQRDIARLAVQLHQLPQPVISAINGPAAGGGLACASDIRLAATGAVFAVGFIRAGFSACDIGLSWLLPRIVGTGRAHELMLTGRRWDTAEALRIGLVTDAVDPEDLMDVALEKAGEILLNPPFSVELTKQGMWASVENPSFTNAVEFENRQQILSSMTADRAEAAQAFLEKRTPTYGWR</sequence>
<gene>
    <name evidence="2" type="ORF">GCM10023175_17560</name>
</gene>
<dbReference type="Pfam" id="PF00378">
    <property type="entry name" value="ECH_1"/>
    <property type="match status" value="1"/>
</dbReference>
<dbReference type="SUPFAM" id="SSF52096">
    <property type="entry name" value="ClpP/crotonase"/>
    <property type="match status" value="1"/>
</dbReference>
<dbReference type="Gene3D" id="3.90.226.10">
    <property type="entry name" value="2-enoyl-CoA Hydratase, Chain A, domain 1"/>
    <property type="match status" value="1"/>
</dbReference>
<comment type="caution">
    <text evidence="2">The sequence shown here is derived from an EMBL/GenBank/DDBJ whole genome shotgun (WGS) entry which is preliminary data.</text>
</comment>
<dbReference type="Proteomes" id="UP001501598">
    <property type="component" value="Unassembled WGS sequence"/>
</dbReference>
<dbReference type="RefSeq" id="WP_345414571.1">
    <property type="nucleotide sequence ID" value="NZ_BAABGT010000025.1"/>
</dbReference>